<name>A0A382Y7Q7_9ZZZZ</name>
<accession>A0A382Y7Q7</accession>
<proteinExistence type="predicted"/>
<sequence>IKPRQVAGFFVYRHLGLLGCNIADMKRFLPLLILTGLLFGQESTIVLKDGKTIKGTIVSEEEYEYTVQVVKVYGYSRYEKIKILKSDIVTIESEINTTQEEDKGTNIDSDRQKLFVQDVLLHKSGEVYKGIYIGKVDEDIIFKLEGEKSNSAFSINDVDIVITSRGGIKVELYYPFDIPTKQEYHPKSSYEELPNEIKSVLKVGACFLFILFIGATGESWIPM</sequence>
<protein>
    <submittedName>
        <fullName evidence="1">Uncharacterized protein</fullName>
    </submittedName>
</protein>
<gene>
    <name evidence="1" type="ORF">METZ01_LOCUS431715</name>
</gene>
<evidence type="ECO:0000313" key="1">
    <source>
        <dbReference type="EMBL" id="SVD78861.1"/>
    </source>
</evidence>
<feature type="non-terminal residue" evidence="1">
    <location>
        <position position="1"/>
    </location>
</feature>
<reference evidence="1" key="1">
    <citation type="submission" date="2018-05" db="EMBL/GenBank/DDBJ databases">
        <authorList>
            <person name="Lanie J.A."/>
            <person name="Ng W.-L."/>
            <person name="Kazmierczak K.M."/>
            <person name="Andrzejewski T.M."/>
            <person name="Davidsen T.M."/>
            <person name="Wayne K.J."/>
            <person name="Tettelin H."/>
            <person name="Glass J.I."/>
            <person name="Rusch D."/>
            <person name="Podicherti R."/>
            <person name="Tsui H.-C.T."/>
            <person name="Winkler M.E."/>
        </authorList>
    </citation>
    <scope>NUCLEOTIDE SEQUENCE</scope>
</reference>
<dbReference type="EMBL" id="UINC01173325">
    <property type="protein sequence ID" value="SVD78861.1"/>
    <property type="molecule type" value="Genomic_DNA"/>
</dbReference>
<dbReference type="AlphaFoldDB" id="A0A382Y7Q7"/>
<organism evidence="1">
    <name type="scientific">marine metagenome</name>
    <dbReference type="NCBI Taxonomy" id="408172"/>
    <lineage>
        <taxon>unclassified sequences</taxon>
        <taxon>metagenomes</taxon>
        <taxon>ecological metagenomes</taxon>
    </lineage>
</organism>